<sequence length="227" mass="24539">MRRSEGDFVRSSPYRRARRSGPALVTAAAIEDAVDCGSSSVSGTGVWKRAPAGEKVPSLLNLAPLRGQVLGCGDEAVAATRQQTWWFRPSIRLDGACSGASEGPVKLGLSDLGATILNLDDDASDLGGSDVYWYSLFPFSGACWFVEETRPRWRQLTATTEVAAVVEDWRFILKGLVVLSLSRVGRFRPSGSRVRFLAGLVLVRPDLGFAGGCQSSAACFSWRHRRG</sequence>
<reference evidence="1" key="3">
    <citation type="submission" date="2021-05" db="UniProtKB">
        <authorList>
            <consortium name="EnsemblPlants"/>
        </authorList>
    </citation>
    <scope>IDENTIFICATION</scope>
    <source>
        <strain evidence="1">cv. B73</strain>
    </source>
</reference>
<dbReference type="Proteomes" id="UP000007305">
    <property type="component" value="Chromosome 1"/>
</dbReference>
<dbReference type="Gramene" id="Zm00001eb033340_T001">
    <property type="protein sequence ID" value="Zm00001eb033340_P001"/>
    <property type="gene ID" value="Zm00001eb033340"/>
</dbReference>
<reference evidence="2" key="1">
    <citation type="submission" date="2015-12" db="EMBL/GenBank/DDBJ databases">
        <title>Update maize B73 reference genome by single molecule sequencing technologies.</title>
        <authorList>
            <consortium name="Maize Genome Sequencing Project"/>
            <person name="Ware D."/>
        </authorList>
    </citation>
    <scope>NUCLEOTIDE SEQUENCE [LARGE SCALE GENOMIC DNA]</scope>
    <source>
        <strain evidence="2">cv. B73</strain>
    </source>
</reference>
<keyword evidence="2" id="KW-1185">Reference proteome</keyword>
<dbReference type="InParanoid" id="A0A804LSI9"/>
<evidence type="ECO:0000313" key="2">
    <source>
        <dbReference type="Proteomes" id="UP000007305"/>
    </source>
</evidence>
<accession>A0A804LSI9</accession>
<organism evidence="1 2">
    <name type="scientific">Zea mays</name>
    <name type="common">Maize</name>
    <dbReference type="NCBI Taxonomy" id="4577"/>
    <lineage>
        <taxon>Eukaryota</taxon>
        <taxon>Viridiplantae</taxon>
        <taxon>Streptophyta</taxon>
        <taxon>Embryophyta</taxon>
        <taxon>Tracheophyta</taxon>
        <taxon>Spermatophyta</taxon>
        <taxon>Magnoliopsida</taxon>
        <taxon>Liliopsida</taxon>
        <taxon>Poales</taxon>
        <taxon>Poaceae</taxon>
        <taxon>PACMAD clade</taxon>
        <taxon>Panicoideae</taxon>
        <taxon>Andropogonodae</taxon>
        <taxon>Andropogoneae</taxon>
        <taxon>Tripsacinae</taxon>
        <taxon>Zea</taxon>
    </lineage>
</organism>
<proteinExistence type="predicted"/>
<protein>
    <submittedName>
        <fullName evidence="1">Uncharacterized protein</fullName>
    </submittedName>
</protein>
<name>A0A804LSI9_MAIZE</name>
<dbReference type="AlphaFoldDB" id="A0A804LSI9"/>
<evidence type="ECO:0000313" key="1">
    <source>
        <dbReference type="EnsemblPlants" id="Zm00001eb033340_P001"/>
    </source>
</evidence>
<dbReference type="EnsemblPlants" id="Zm00001eb033340_T001">
    <property type="protein sequence ID" value="Zm00001eb033340_P001"/>
    <property type="gene ID" value="Zm00001eb033340"/>
</dbReference>
<reference evidence="1" key="2">
    <citation type="submission" date="2019-07" db="EMBL/GenBank/DDBJ databases">
        <authorList>
            <person name="Seetharam A."/>
            <person name="Woodhouse M."/>
            <person name="Cannon E."/>
        </authorList>
    </citation>
    <scope>NUCLEOTIDE SEQUENCE [LARGE SCALE GENOMIC DNA]</scope>
    <source>
        <strain evidence="1">cv. B73</strain>
    </source>
</reference>